<feature type="domain" description="CHRD" evidence="6">
    <location>
        <begin position="749"/>
        <end position="855"/>
    </location>
</feature>
<dbReference type="Pfam" id="PF09458">
    <property type="entry name" value="H_lectin"/>
    <property type="match status" value="1"/>
</dbReference>
<dbReference type="PANTHER" id="PTHR43737">
    <property type="entry name" value="BLL7424 PROTEIN"/>
    <property type="match status" value="1"/>
</dbReference>
<name>A0ABT3G4V0_9BACT</name>
<feature type="signal peptide" evidence="5">
    <location>
        <begin position="1"/>
        <end position="28"/>
    </location>
</feature>
<evidence type="ECO:0000259" key="7">
    <source>
        <dbReference type="Pfam" id="PF09458"/>
    </source>
</evidence>
<keyword evidence="3 5" id="KW-0732">Signal</keyword>
<dbReference type="RefSeq" id="WP_264514393.1">
    <property type="nucleotide sequence ID" value="NZ_JAPDDR010000007.1"/>
</dbReference>
<feature type="chain" id="PRO_5046742530" evidence="5">
    <location>
        <begin position="29"/>
        <end position="1483"/>
    </location>
</feature>
<comment type="caution">
    <text evidence="8">The sequence shown here is derived from an EMBL/GenBank/DDBJ whole genome shotgun (WGS) entry which is preliminary data.</text>
</comment>
<evidence type="ECO:0000256" key="1">
    <source>
        <dbReference type="ARBA" id="ARBA00004613"/>
    </source>
</evidence>
<evidence type="ECO:0000256" key="4">
    <source>
        <dbReference type="ARBA" id="ARBA00022837"/>
    </source>
</evidence>
<keyword evidence="2" id="KW-0964">Secreted</keyword>
<evidence type="ECO:0000256" key="3">
    <source>
        <dbReference type="ARBA" id="ARBA00022729"/>
    </source>
</evidence>
<keyword evidence="4" id="KW-0106">Calcium</keyword>
<comment type="subcellular location">
    <subcellularLocation>
        <location evidence="1">Secreted</location>
    </subcellularLocation>
</comment>
<organism evidence="8 9">
    <name type="scientific">Luteolibacter rhizosphaerae</name>
    <dbReference type="NCBI Taxonomy" id="2989719"/>
    <lineage>
        <taxon>Bacteria</taxon>
        <taxon>Pseudomonadati</taxon>
        <taxon>Verrucomicrobiota</taxon>
        <taxon>Verrucomicrobiia</taxon>
        <taxon>Verrucomicrobiales</taxon>
        <taxon>Verrucomicrobiaceae</taxon>
        <taxon>Luteolibacter</taxon>
    </lineage>
</organism>
<sequence>MNPILSRRRRAVLLASLLSAGFSASVLAAPKYESGSLTLSQPNAGTWKAVTFTTAFSSVPVVVLGTPTHADAAGFAARVRNVTATGFEYQIDEWDYLDGVHAQETLNYLAIEAGSHTIDGKVWQAGRTTGVTRTLQTVALGSGFSAAPVVLAQVESTANAKAVTSRVQAVTTSSFQVKAITQEADTAALSSESVAWIAIAPSTGTLDGAGFQAAKTGANVTDAWKTITFGTTLKQPLIFAQSQTNNGADPFVIRRRNLSATGVEIFLQEEQSAGTETAHASGEDVGFLAIGETQGELRSKLQFGELIQEQATAGTWHTVTFPLSYTNPVVVFGPTTQNDSEPVGIRVRNVTATGFEWQLDEWDYQDGAHAQEKVHYIVAEEGRYIVGGLLWQFGRASAVNQAASALTFAEAFAAAPVLLTQTASRNGASAVKSRVSGVTATGFSVRLEEEEGQDQTHVNETVHYLAVQQGNGRLVTPPYLSLNSVLTAADVTDFFKSQSFPRKVADPLLFADAQTRNDTDPVTLRFRNLGASGSDLRLQEESSLSVNLAHTAERIGYLSVAGSLDTDEDGLPDDWEIANGLDPNNPADALLDPDGDGLNHLAEQTHGTNPNVANGAGTITVTTLAADAFEKEGGTASFLVTRSGGVAPATVAFTLSGTAGSGDYAVKDDRGATLAGTLSFAVGETSRTVFIVPVLDALEEYPESLTLTISNGSGYSVGTPKVATVKIKDATDVAANEQLFVAYLTRQGTAQSYGSGVATLFLNGSKTAARVNLSFSGLTSNQVNAYLRYGVTSGVGPELRPTLPIGQVTNETWSISPVGALAGQDLIDGLFQTAGKWVYLNIGTGTYPAGEIAGTFSRQTGSGTFTPPPAPPTPATLTGDALTRDVSRFLTQATFGPTKAEIDALVNSIQTTYAGDRLAAYSAWIDTQFGYDQTRLLDYTEAADAHEWNLRGASPSNFTNNDEPNYHNRRRGWWLISTKARDQLRQRAAFALSEIFVVSEELALLRNKHYGLANYYDQLATRTDGNFRTLLGDVSKSPVLGKYLSHLQNQKKVTDGSGNVLISPDENYAREILQLFSIGLVELHPDGSLKLGSDGLPIATYDNDDITNLARVFTGWSFSKKNGGSGSGYAVQDNTSFFQGNGPAYFQASWTNPLKNFAAYHDTGAKTVLGSNIAAGLGGQADLDAALDIIFAHPNVAPFISRLLIQRLVTSNPSRGYVYRVAQKFGNNGSGTRGALKAVFRAILLDPEARDLSLAQQVGFGKQKEPVIRYIQLLRAFDGKSSLPLSALSSFGYPAGQLDNFPAGTTLYRYPNTDNALGQTPQNAPSVFNWFLPGFNPGGALAEAGLVAPELQLSTETAVIRTTNYANTIIQNNAGQNVNRLVGSTDELEENVKLDRTVYEQLYDARITAGDSVAQASTVVLDQLDLLLTAGNFKAAYASAATPNPRSIVIDTIASLDPATTTAARVKELLYLLATSPEYVNQK</sequence>
<evidence type="ECO:0000256" key="5">
    <source>
        <dbReference type="SAM" id="SignalP"/>
    </source>
</evidence>
<reference evidence="8" key="1">
    <citation type="submission" date="2022-10" db="EMBL/GenBank/DDBJ databases">
        <title>Luteolibacter sp. GHJ8, whole genome shotgun sequencing project.</title>
        <authorList>
            <person name="Zhao G."/>
            <person name="Shen L."/>
        </authorList>
    </citation>
    <scope>NUCLEOTIDE SEQUENCE</scope>
    <source>
        <strain evidence="8">GHJ8</strain>
    </source>
</reference>
<evidence type="ECO:0000313" key="8">
    <source>
        <dbReference type="EMBL" id="MCW1914857.1"/>
    </source>
</evidence>
<protein>
    <submittedName>
        <fullName evidence="8">DUF1800 family protein</fullName>
    </submittedName>
</protein>
<dbReference type="EMBL" id="JAPDDR010000007">
    <property type="protein sequence ID" value="MCW1914857.1"/>
    <property type="molecule type" value="Genomic_DNA"/>
</dbReference>
<dbReference type="PANTHER" id="PTHR43737:SF1">
    <property type="entry name" value="DUF1501 DOMAIN-CONTAINING PROTEIN"/>
    <property type="match status" value="1"/>
</dbReference>
<dbReference type="SUPFAM" id="SSF141072">
    <property type="entry name" value="CalX-like"/>
    <property type="match status" value="1"/>
</dbReference>
<dbReference type="InterPro" id="IPR059100">
    <property type="entry name" value="TSP3_bac"/>
</dbReference>
<dbReference type="Gene3D" id="2.60.40.2030">
    <property type="match status" value="1"/>
</dbReference>
<dbReference type="Pfam" id="PF18884">
    <property type="entry name" value="TSP3_bac"/>
    <property type="match status" value="2"/>
</dbReference>
<dbReference type="InterPro" id="IPR014917">
    <property type="entry name" value="DUF1800"/>
</dbReference>
<dbReference type="SUPFAM" id="SSF141086">
    <property type="entry name" value="Agglutinin HPA-like"/>
    <property type="match status" value="1"/>
</dbReference>
<dbReference type="Gene3D" id="2.60.40.3940">
    <property type="match status" value="1"/>
</dbReference>
<keyword evidence="9" id="KW-1185">Reference proteome</keyword>
<accession>A0ABT3G4V0</accession>
<gene>
    <name evidence="8" type="ORF">OJ996_14815</name>
</gene>
<dbReference type="InterPro" id="IPR019019">
    <property type="entry name" value="H-type_lectin_domain"/>
</dbReference>
<evidence type="ECO:0000259" key="6">
    <source>
        <dbReference type="Pfam" id="PF07452"/>
    </source>
</evidence>
<feature type="domain" description="H-type lectin" evidence="7">
    <location>
        <begin position="48"/>
        <end position="111"/>
    </location>
</feature>
<evidence type="ECO:0000313" key="9">
    <source>
        <dbReference type="Proteomes" id="UP001165653"/>
    </source>
</evidence>
<proteinExistence type="predicted"/>
<dbReference type="InterPro" id="IPR037221">
    <property type="entry name" value="H-type_lectin_dom_sf"/>
</dbReference>
<evidence type="ECO:0000256" key="2">
    <source>
        <dbReference type="ARBA" id="ARBA00022525"/>
    </source>
</evidence>
<dbReference type="InterPro" id="IPR038081">
    <property type="entry name" value="CalX-like_sf"/>
</dbReference>
<dbReference type="InterPro" id="IPR010895">
    <property type="entry name" value="CHRD"/>
</dbReference>
<dbReference type="Proteomes" id="UP001165653">
    <property type="component" value="Unassembled WGS sequence"/>
</dbReference>
<dbReference type="Pfam" id="PF07452">
    <property type="entry name" value="CHRD"/>
    <property type="match status" value="1"/>
</dbReference>
<dbReference type="Pfam" id="PF08811">
    <property type="entry name" value="DUF1800"/>
    <property type="match status" value="1"/>
</dbReference>
<dbReference type="Gene3D" id="2.60.40.2080">
    <property type="match status" value="2"/>
</dbReference>